<evidence type="ECO:0000313" key="5">
    <source>
        <dbReference type="Proteomes" id="UP000748025"/>
    </source>
</evidence>
<dbReference type="Proteomes" id="UP000748025">
    <property type="component" value="Unassembled WGS sequence"/>
</dbReference>
<comment type="caution">
    <text evidence="4">The sequence shown here is derived from an EMBL/GenBank/DDBJ whole genome shotgun (WGS) entry which is preliminary data.</text>
</comment>
<feature type="non-terminal residue" evidence="4">
    <location>
        <position position="1"/>
    </location>
</feature>
<dbReference type="PANTHER" id="PTHR24096:SF149">
    <property type="entry name" value="AMP-BINDING DOMAIN-CONTAINING PROTEIN-RELATED"/>
    <property type="match status" value="1"/>
</dbReference>
<name>A0A9P7N120_9HYPO</name>
<proteinExistence type="inferred from homology"/>
<dbReference type="Gene3D" id="3.40.50.980">
    <property type="match status" value="1"/>
</dbReference>
<comment type="similarity">
    <text evidence="1">Belongs to the ATP-dependent AMP-binding enzyme family.</text>
</comment>
<dbReference type="InterPro" id="IPR000873">
    <property type="entry name" value="AMP-dep_synth/lig_dom"/>
</dbReference>
<evidence type="ECO:0000259" key="3">
    <source>
        <dbReference type="Pfam" id="PF00501"/>
    </source>
</evidence>
<dbReference type="GO" id="GO:0019748">
    <property type="term" value="P:secondary metabolic process"/>
    <property type="evidence" value="ECO:0007669"/>
    <property type="project" value="TreeGrafter"/>
</dbReference>
<keyword evidence="2" id="KW-0436">Ligase</keyword>
<keyword evidence="5" id="KW-1185">Reference proteome</keyword>
<sequence>SPTPRGDSFVFVDAEQPNQGLRMPELKSHVQRFAGGLREKCNLQNGHVVLVYTGNSTWYPVIILGAICAGGIFTGANPGYTSTELAHQLGTSEATCIVTDSERLSTALQAVKAAGLSKKSIILVDREGQSRSQDGGNGFCSIHDLLECEPYSWEVVRDGAVLAEK</sequence>
<evidence type="ECO:0000256" key="2">
    <source>
        <dbReference type="ARBA" id="ARBA00022598"/>
    </source>
</evidence>
<feature type="domain" description="AMP-dependent synthetase/ligase" evidence="3">
    <location>
        <begin position="19"/>
        <end position="132"/>
    </location>
</feature>
<dbReference type="PANTHER" id="PTHR24096">
    <property type="entry name" value="LONG-CHAIN-FATTY-ACID--COA LIGASE"/>
    <property type="match status" value="1"/>
</dbReference>
<dbReference type="EMBL" id="SRPW01005018">
    <property type="protein sequence ID" value="KAG5979071.1"/>
    <property type="molecule type" value="Genomic_DNA"/>
</dbReference>
<evidence type="ECO:0000256" key="1">
    <source>
        <dbReference type="ARBA" id="ARBA00006432"/>
    </source>
</evidence>
<dbReference type="AlphaFoldDB" id="A0A9P7N120"/>
<dbReference type="GO" id="GO:0016405">
    <property type="term" value="F:CoA-ligase activity"/>
    <property type="evidence" value="ECO:0007669"/>
    <property type="project" value="TreeGrafter"/>
</dbReference>
<accession>A0A9P7N120</accession>
<evidence type="ECO:0000313" key="4">
    <source>
        <dbReference type="EMBL" id="KAG5979071.1"/>
    </source>
</evidence>
<dbReference type="SUPFAM" id="SSF56801">
    <property type="entry name" value="Acetyl-CoA synthetase-like"/>
    <property type="match status" value="1"/>
</dbReference>
<reference evidence="4" key="1">
    <citation type="journal article" date="2020" name="bioRxiv">
        <title>Whole genome comparisons of ergot fungi reveals the divergence and evolution of species within the genus Claviceps are the result of varying mechanisms driving genome evolution and host range expansion.</title>
        <authorList>
            <person name="Wyka S.A."/>
            <person name="Mondo S.J."/>
            <person name="Liu M."/>
            <person name="Dettman J."/>
            <person name="Nalam V."/>
            <person name="Broders K.D."/>
        </authorList>
    </citation>
    <scope>NUCLEOTIDE SEQUENCE</scope>
    <source>
        <strain evidence="4">CCC 602</strain>
    </source>
</reference>
<gene>
    <name evidence="4" type="ORF">E4U43_006949</name>
</gene>
<dbReference type="Pfam" id="PF00501">
    <property type="entry name" value="AMP-binding"/>
    <property type="match status" value="1"/>
</dbReference>
<dbReference type="OrthoDB" id="6509636at2759"/>
<protein>
    <recommendedName>
        <fullName evidence="3">AMP-dependent synthetase/ligase domain-containing protein</fullName>
    </recommendedName>
</protein>
<organism evidence="4 5">
    <name type="scientific">Claviceps pusilla</name>
    <dbReference type="NCBI Taxonomy" id="123648"/>
    <lineage>
        <taxon>Eukaryota</taxon>
        <taxon>Fungi</taxon>
        <taxon>Dikarya</taxon>
        <taxon>Ascomycota</taxon>
        <taxon>Pezizomycotina</taxon>
        <taxon>Sordariomycetes</taxon>
        <taxon>Hypocreomycetidae</taxon>
        <taxon>Hypocreales</taxon>
        <taxon>Clavicipitaceae</taxon>
        <taxon>Claviceps</taxon>
    </lineage>
</organism>